<dbReference type="Gene3D" id="1.10.606.20">
    <property type="match status" value="1"/>
</dbReference>
<proteinExistence type="predicted"/>
<dbReference type="EMBL" id="SDPU01000027">
    <property type="protein sequence ID" value="RYU10960.1"/>
    <property type="molecule type" value="Genomic_DNA"/>
</dbReference>
<dbReference type="PANTHER" id="PTHR34599">
    <property type="entry name" value="PEROXIDASE-RELATED"/>
    <property type="match status" value="1"/>
</dbReference>
<dbReference type="PANTHER" id="PTHR34599:SF1">
    <property type="entry name" value="PHOSPHATIDIC ACID PHOSPHATASE TYPE 2_HALOPEROXIDASE DOMAIN-CONTAINING PROTEIN"/>
    <property type="match status" value="1"/>
</dbReference>
<dbReference type="CDD" id="cd03398">
    <property type="entry name" value="PAP2_haloperoxidase"/>
    <property type="match status" value="1"/>
</dbReference>
<dbReference type="Proteomes" id="UP000291189">
    <property type="component" value="Unassembled WGS sequence"/>
</dbReference>
<feature type="signal peptide" evidence="1">
    <location>
        <begin position="1"/>
        <end position="20"/>
    </location>
</feature>
<dbReference type="RefSeq" id="WP_129988100.1">
    <property type="nucleotide sequence ID" value="NZ_SDPU01000027.1"/>
</dbReference>
<dbReference type="SUPFAM" id="SSF48317">
    <property type="entry name" value="Acid phosphatase/Vanadium-dependent haloperoxidase"/>
    <property type="match status" value="1"/>
</dbReference>
<dbReference type="InterPro" id="IPR052559">
    <property type="entry name" value="V-haloperoxidase"/>
</dbReference>
<sequence length="429" mass="46217">MRHVHAAVAAVLVAPLVAVAPLHTADAHKRSAAAGSSSVIWEWHQIGVDTLIADSLTTPPRKLPVEGYLYLAFMHAAVFNAVNGVRGRCEGYRFDGEAPARTSARAAAVSAAHRVLVQYSPEQQTTLDAAYHASLARIPDGPKKSRGIAWGELAAVDIIARRAHDGRNAPISFTTPPAPGVWRPTPPANAPMSHPWLGYVKLLMLKSGDQFDPGKPPALTSKKYARHFKEVKSVGSATSTTRTAAQSATGTFFSGSPIVQFTAALKDQALDRRLDLVDTARMYAAVHMSLADAAIAIFWTKHHYGMWRPITAIREADTDGNGATTADPAWNSVIPSPPYPDYVSGYNGVMGAFAGSLGQLFGEDDLDLELTSTAAPGVVRKYDEVDDVCQDVIDARVYLGIHFRFADTTAARMGQRIAEYGSDHYLQED</sequence>
<evidence type="ECO:0008006" key="4">
    <source>
        <dbReference type="Google" id="ProtNLM"/>
    </source>
</evidence>
<evidence type="ECO:0000256" key="1">
    <source>
        <dbReference type="SAM" id="SignalP"/>
    </source>
</evidence>
<evidence type="ECO:0000313" key="3">
    <source>
        <dbReference type="Proteomes" id="UP000291189"/>
    </source>
</evidence>
<dbReference type="InterPro" id="IPR036938">
    <property type="entry name" value="PAP2/HPO_sf"/>
</dbReference>
<keyword evidence="3" id="KW-1185">Reference proteome</keyword>
<feature type="chain" id="PRO_5039318565" description="Phosphatase PAP2 family protein" evidence="1">
    <location>
        <begin position="21"/>
        <end position="429"/>
    </location>
</feature>
<dbReference type="AlphaFoldDB" id="A0A4Q5IXT0"/>
<organism evidence="2 3">
    <name type="scientific">Nocardioides iriomotensis</name>
    <dbReference type="NCBI Taxonomy" id="715784"/>
    <lineage>
        <taxon>Bacteria</taxon>
        <taxon>Bacillati</taxon>
        <taxon>Actinomycetota</taxon>
        <taxon>Actinomycetes</taxon>
        <taxon>Propionibacteriales</taxon>
        <taxon>Nocardioidaceae</taxon>
        <taxon>Nocardioides</taxon>
    </lineage>
</organism>
<accession>A0A4Q5IXT0</accession>
<dbReference type="OrthoDB" id="103227at2"/>
<reference evidence="2 3" key="1">
    <citation type="submission" date="2019-01" db="EMBL/GenBank/DDBJ databases">
        <title>Nocardioides guangzhouensis sp. nov., an actinobacterium isolated from soil.</title>
        <authorList>
            <person name="Fu Y."/>
            <person name="Cai Y."/>
            <person name="Lin Z."/>
            <person name="Chen P."/>
        </authorList>
    </citation>
    <scope>NUCLEOTIDE SEQUENCE [LARGE SCALE GENOMIC DNA]</scope>
    <source>
        <strain evidence="2 3">NBRC 105384</strain>
    </source>
</reference>
<name>A0A4Q5IXT0_9ACTN</name>
<protein>
    <recommendedName>
        <fullName evidence="4">Phosphatase PAP2 family protein</fullName>
    </recommendedName>
</protein>
<evidence type="ECO:0000313" key="2">
    <source>
        <dbReference type="EMBL" id="RYU10960.1"/>
    </source>
</evidence>
<comment type="caution">
    <text evidence="2">The sequence shown here is derived from an EMBL/GenBank/DDBJ whole genome shotgun (WGS) entry which is preliminary data.</text>
</comment>
<keyword evidence="1" id="KW-0732">Signal</keyword>
<gene>
    <name evidence="2" type="ORF">ETU37_14705</name>
</gene>